<reference evidence="2" key="1">
    <citation type="submission" date="2021-10" db="EMBL/GenBank/DDBJ databases">
        <authorList>
            <person name="Piombo E."/>
        </authorList>
    </citation>
    <scope>NUCLEOTIDE SEQUENCE</scope>
</reference>
<evidence type="ECO:0000313" key="3">
    <source>
        <dbReference type="Proteomes" id="UP000754883"/>
    </source>
</evidence>
<keyword evidence="3" id="KW-1185">Reference proteome</keyword>
<evidence type="ECO:0000313" key="2">
    <source>
        <dbReference type="EMBL" id="CAH0000226.1"/>
    </source>
</evidence>
<dbReference type="EMBL" id="CABFNO020001553">
    <property type="protein sequence ID" value="CAH0000226.1"/>
    <property type="molecule type" value="Genomic_DNA"/>
</dbReference>
<feature type="region of interest" description="Disordered" evidence="1">
    <location>
        <begin position="530"/>
        <end position="574"/>
    </location>
</feature>
<feature type="region of interest" description="Disordered" evidence="1">
    <location>
        <begin position="589"/>
        <end position="859"/>
    </location>
</feature>
<protein>
    <submittedName>
        <fullName evidence="2">Uncharacterized protein</fullName>
    </submittedName>
</protein>
<feature type="compositionally biased region" description="Basic and acidic residues" evidence="1">
    <location>
        <begin position="540"/>
        <end position="551"/>
    </location>
</feature>
<dbReference type="AlphaFoldDB" id="A0A9N9UUG8"/>
<name>A0A9N9UUG8_9HYPO</name>
<accession>A0A9N9UUG8</accession>
<feature type="compositionally biased region" description="Basic residues" evidence="1">
    <location>
        <begin position="840"/>
        <end position="859"/>
    </location>
</feature>
<dbReference type="Proteomes" id="UP000754883">
    <property type="component" value="Unassembled WGS sequence"/>
</dbReference>
<comment type="caution">
    <text evidence="2">The sequence shown here is derived from an EMBL/GenBank/DDBJ whole genome shotgun (WGS) entry which is preliminary data.</text>
</comment>
<feature type="compositionally biased region" description="Polar residues" evidence="1">
    <location>
        <begin position="787"/>
        <end position="812"/>
    </location>
</feature>
<gene>
    <name evidence="2" type="ORF">CBYS24578_00003050</name>
</gene>
<organism evidence="2 3">
    <name type="scientific">Clonostachys byssicola</name>
    <dbReference type="NCBI Taxonomy" id="160290"/>
    <lineage>
        <taxon>Eukaryota</taxon>
        <taxon>Fungi</taxon>
        <taxon>Dikarya</taxon>
        <taxon>Ascomycota</taxon>
        <taxon>Pezizomycotina</taxon>
        <taxon>Sordariomycetes</taxon>
        <taxon>Hypocreomycetidae</taxon>
        <taxon>Hypocreales</taxon>
        <taxon>Bionectriaceae</taxon>
        <taxon>Clonostachys</taxon>
    </lineage>
</organism>
<dbReference type="OrthoDB" id="5419928at2759"/>
<evidence type="ECO:0000256" key="1">
    <source>
        <dbReference type="SAM" id="MobiDB-lite"/>
    </source>
</evidence>
<proteinExistence type="predicted"/>
<feature type="region of interest" description="Disordered" evidence="1">
    <location>
        <begin position="98"/>
        <end position="121"/>
    </location>
</feature>
<sequence>MTSSPPSAQPIFLRQVVNATDEELTQLILHHPWYIKPKNDWSKPPYFELEPGENHPSPEEEENLRERFRRLRTEALAPPYPITEERLELAARCRRVPNSIPPGPRVPRQRSPPFIGPDRHPGYFSRRREKEAYMLLLDLGGRPVYPLDRLFNDDTDYGYLDRRNPTGESLQPWKHFHEHSVPRPYGRKWWESSILQLKNWERFRTWQRDHRGPNDQDNFQAFVQEQYRDWEILRGDADYSTWCLETEEQPTRLWSAWEKRQHDRETHREQGCGSFTDYSEAARRRLEKNGFRHPFRLHPDPMQQDPLTTWIEYLAYEYWWLDHYTEALDGTQEKLRELWERVDSHELFKSDEALVEEQPFKYVYAHDPRHPVFTYSPVLYFKTELSPSKVEDDVHRAEEVYKDTKSFLDIAKEQVKREQGKKEAAIYRKPPAALRLDQLRRDCAQAKKEAEEELKCFHFRRKYYPVLKDLSTKTVEQVKSRHWQRQIVDWAMDELRLVEEEVQKLPGSSDIPMIAAKRACKRARVTTAQPDIRLIPARPDGSKPARSLGDRGRKRRRLTLDEYPFPAGDRSMSSASSIAGRLEWVSENEHDVSPAPADGGSNDEQEGEDERPIVTGESSGQDRQASAEPVDDGSSNVQQEVDEGRQSATGESSGQGLAAETSSPSPTSRPEHQATLAPIQPDADKDDPTGRESTPPVSGNGDGQHLPQGAGSEQLAITDKVPAPPESQPPRRSARIMAKQAEQATAPTDEPQAQLKGKGKAKRALSAPAALDADEPRPKRRRKHTAKQANTSHGSAAGQGTSSSDGPGQQVPQEEDTIQDCITVSSSSLATGPPATRGSQRAKPRKRATPRASRSKRKA</sequence>
<feature type="compositionally biased region" description="Polar residues" evidence="1">
    <location>
        <begin position="820"/>
        <end position="830"/>
    </location>
</feature>
<feature type="compositionally biased region" description="Polar residues" evidence="1">
    <location>
        <begin position="646"/>
        <end position="655"/>
    </location>
</feature>